<feature type="compositionally biased region" description="Low complexity" evidence="2">
    <location>
        <begin position="577"/>
        <end position="597"/>
    </location>
</feature>
<dbReference type="AlphaFoldDB" id="A0A3R7ND31"/>
<name>A0A3R7ND31_PENVA</name>
<organism evidence="4 5">
    <name type="scientific">Penaeus vannamei</name>
    <name type="common">Whiteleg shrimp</name>
    <name type="synonym">Litopenaeus vannamei</name>
    <dbReference type="NCBI Taxonomy" id="6689"/>
    <lineage>
        <taxon>Eukaryota</taxon>
        <taxon>Metazoa</taxon>
        <taxon>Ecdysozoa</taxon>
        <taxon>Arthropoda</taxon>
        <taxon>Crustacea</taxon>
        <taxon>Multicrustacea</taxon>
        <taxon>Malacostraca</taxon>
        <taxon>Eumalacostraca</taxon>
        <taxon>Eucarida</taxon>
        <taxon>Decapoda</taxon>
        <taxon>Dendrobranchiata</taxon>
        <taxon>Penaeoidea</taxon>
        <taxon>Penaeidae</taxon>
        <taxon>Penaeus</taxon>
    </lineage>
</organism>
<feature type="domain" description="DUF3719" evidence="3">
    <location>
        <begin position="200"/>
        <end position="222"/>
    </location>
</feature>
<dbReference type="EMBL" id="QCYY01000618">
    <property type="protein sequence ID" value="ROT83946.1"/>
    <property type="molecule type" value="Genomic_DNA"/>
</dbReference>
<dbReference type="InterPro" id="IPR039630">
    <property type="entry name" value="FAM149"/>
</dbReference>
<feature type="region of interest" description="Disordered" evidence="2">
    <location>
        <begin position="275"/>
        <end position="295"/>
    </location>
</feature>
<dbReference type="InterPro" id="IPR022194">
    <property type="entry name" value="DUF3719"/>
</dbReference>
<comment type="similarity">
    <text evidence="1">Belongs to the FAM149 family.</text>
</comment>
<feature type="region of interest" description="Disordered" evidence="2">
    <location>
        <begin position="432"/>
        <end position="513"/>
    </location>
</feature>
<accession>A0A3R7ND31</accession>
<reference evidence="4 5" key="2">
    <citation type="submission" date="2019-01" db="EMBL/GenBank/DDBJ databases">
        <title>The decoding of complex shrimp genome reveals the adaptation for benthos swimmer, frequently molting mechanism and breeding impact on genome.</title>
        <authorList>
            <person name="Sun Y."/>
            <person name="Gao Y."/>
            <person name="Yu Y."/>
        </authorList>
    </citation>
    <scope>NUCLEOTIDE SEQUENCE [LARGE SCALE GENOMIC DNA]</scope>
    <source>
        <tissue evidence="4">Muscle</tissue>
    </source>
</reference>
<feature type="compositionally biased region" description="Acidic residues" evidence="2">
    <location>
        <begin position="1"/>
        <end position="10"/>
    </location>
</feature>
<comment type="caution">
    <text evidence="4">The sequence shown here is derived from an EMBL/GenBank/DDBJ whole genome shotgun (WGS) entry which is preliminary data.</text>
</comment>
<keyword evidence="5" id="KW-1185">Reference proteome</keyword>
<feature type="compositionally biased region" description="Basic residues" evidence="2">
    <location>
        <begin position="631"/>
        <end position="644"/>
    </location>
</feature>
<feature type="compositionally biased region" description="Polar residues" evidence="2">
    <location>
        <begin position="496"/>
        <end position="513"/>
    </location>
</feature>
<evidence type="ECO:0000259" key="3">
    <source>
        <dbReference type="Pfam" id="PF12516"/>
    </source>
</evidence>
<evidence type="ECO:0000256" key="1">
    <source>
        <dbReference type="ARBA" id="ARBA00008309"/>
    </source>
</evidence>
<reference evidence="4 5" key="1">
    <citation type="submission" date="2018-04" db="EMBL/GenBank/DDBJ databases">
        <authorList>
            <person name="Zhang X."/>
            <person name="Yuan J."/>
            <person name="Li F."/>
            <person name="Xiang J."/>
        </authorList>
    </citation>
    <scope>NUCLEOTIDE SEQUENCE [LARGE SCALE GENOMIC DNA]</scope>
    <source>
        <tissue evidence="4">Muscle</tissue>
    </source>
</reference>
<protein>
    <recommendedName>
        <fullName evidence="3">DUF3719 domain-containing protein</fullName>
    </recommendedName>
</protein>
<feature type="region of interest" description="Disordered" evidence="2">
    <location>
        <begin position="341"/>
        <end position="367"/>
    </location>
</feature>
<gene>
    <name evidence="4" type="ORF">C7M84_022872</name>
</gene>
<evidence type="ECO:0000256" key="2">
    <source>
        <dbReference type="SAM" id="MobiDB-lite"/>
    </source>
</evidence>
<dbReference type="OrthoDB" id="2134133at2759"/>
<dbReference type="Proteomes" id="UP000283509">
    <property type="component" value="Unassembled WGS sequence"/>
</dbReference>
<proteinExistence type="inferred from homology"/>
<sequence length="655" mass="72837">MTQEEDDLEEELRCLDIREDHGAEESDVTPTNTPPSSPPILYIKKYPPSQPVGYEENKDFGRYSRGDDNECRSDSSLSWGDDEFEGEATRQVSALFDQLDSLLYQDDSVTSAVPWSVSGSTKVCVNEDEKTVSPAGSIGYFSSPESNPDEHIETNIKTINKDTIFNVDNVGSQTLLLNSARLLESSSGLGSDLLVAPEPTPELLEECSNWVHHFPHFRIRGRVLETSLLNIIEQYMNEDSLHEETLENEEVIEEDGHFHHLLPIVNIVSANQVKNSSHVNPKTGTSSSRVCSGSNDPEVLKEQVLIMLFDHLWPTVTKAIEPLLHSYAKYVIEQSVQYSSLSREPSTRGARRGRQTPVRKYSADLGRATQRHLKLPESVNRPDSGISVRGYRANRPLSGIQRPSSAINRLQGFQPTPSIHQGELQELLQVTTKPLQNGEDRLRSRISSASHTRESSARSSLSLVSLPSVTTPRGTTQRPVSSRAAHHLLTPMRIDSFSTTLEQRPSSTSSYNARSRFQEKFHHLSRQGTIQEMSSNVSAVEIEEEPQDFPSPTWSRHISFLPPIADNSSSNLPKVYSGPSLSRQNSSSRRSASGERSYQPSGHDTQSQVMPGEESQLSSLTVRGTTLSAAHRPHAHTKPKRHTWGKVPCPVATLK</sequence>
<evidence type="ECO:0000313" key="5">
    <source>
        <dbReference type="Proteomes" id="UP000283509"/>
    </source>
</evidence>
<evidence type="ECO:0000313" key="4">
    <source>
        <dbReference type="EMBL" id="ROT83946.1"/>
    </source>
</evidence>
<dbReference type="PANTHER" id="PTHR31997:SF1">
    <property type="entry name" value="AGAP003710-PA"/>
    <property type="match status" value="1"/>
</dbReference>
<dbReference type="Pfam" id="PF12516">
    <property type="entry name" value="DUF3719"/>
    <property type="match status" value="1"/>
</dbReference>
<feature type="compositionally biased region" description="Basic and acidic residues" evidence="2">
    <location>
        <begin position="11"/>
        <end position="24"/>
    </location>
</feature>
<dbReference type="PANTHER" id="PTHR31997">
    <property type="entry name" value="AGAP003710-PA"/>
    <property type="match status" value="1"/>
</dbReference>
<feature type="region of interest" description="Disordered" evidence="2">
    <location>
        <begin position="1"/>
        <end position="82"/>
    </location>
</feature>
<feature type="compositionally biased region" description="Polar residues" evidence="2">
    <location>
        <begin position="598"/>
        <end position="628"/>
    </location>
</feature>
<feature type="region of interest" description="Disordered" evidence="2">
    <location>
        <begin position="562"/>
        <end position="655"/>
    </location>
</feature>
<feature type="compositionally biased region" description="Basic and acidic residues" evidence="2">
    <location>
        <begin position="55"/>
        <end position="73"/>
    </location>
</feature>
<feature type="compositionally biased region" description="Low complexity" evidence="2">
    <location>
        <begin position="457"/>
        <end position="472"/>
    </location>
</feature>